<gene>
    <name evidence="1" type="ORF">BCR41DRAFT_344851</name>
</gene>
<reference evidence="1 2" key="1">
    <citation type="submission" date="2016-07" db="EMBL/GenBank/DDBJ databases">
        <title>Pervasive Adenine N6-methylation of Active Genes in Fungi.</title>
        <authorList>
            <consortium name="DOE Joint Genome Institute"/>
            <person name="Mondo S.J."/>
            <person name="Dannebaum R.O."/>
            <person name="Kuo R.C."/>
            <person name="Labutti K."/>
            <person name="Haridas S."/>
            <person name="Kuo A."/>
            <person name="Salamov A."/>
            <person name="Ahrendt S.R."/>
            <person name="Lipzen A."/>
            <person name="Sullivan W."/>
            <person name="Andreopoulos W.B."/>
            <person name="Clum A."/>
            <person name="Lindquist E."/>
            <person name="Daum C."/>
            <person name="Ramamoorthy G.K."/>
            <person name="Gryganskyi A."/>
            <person name="Culley D."/>
            <person name="Magnuson J.K."/>
            <person name="James T.Y."/>
            <person name="O'Malley M.A."/>
            <person name="Stajich J.E."/>
            <person name="Spatafora J.W."/>
            <person name="Visel A."/>
            <person name="Grigoriev I.V."/>
        </authorList>
    </citation>
    <scope>NUCLEOTIDE SEQUENCE [LARGE SCALE GENOMIC DNA]</scope>
    <source>
        <strain evidence="1 2">NRRL 3116</strain>
    </source>
</reference>
<organism evidence="1 2">
    <name type="scientific">Lobosporangium transversale</name>
    <dbReference type="NCBI Taxonomy" id="64571"/>
    <lineage>
        <taxon>Eukaryota</taxon>
        <taxon>Fungi</taxon>
        <taxon>Fungi incertae sedis</taxon>
        <taxon>Mucoromycota</taxon>
        <taxon>Mortierellomycotina</taxon>
        <taxon>Mortierellomycetes</taxon>
        <taxon>Mortierellales</taxon>
        <taxon>Mortierellaceae</taxon>
        <taxon>Lobosporangium</taxon>
    </lineage>
</organism>
<evidence type="ECO:0000313" key="1">
    <source>
        <dbReference type="EMBL" id="ORZ28218.1"/>
    </source>
</evidence>
<comment type="caution">
    <text evidence="1">The sequence shown here is derived from an EMBL/GenBank/DDBJ whole genome shotgun (WGS) entry which is preliminary data.</text>
</comment>
<name>A0A1Y2H0Z4_9FUNG</name>
<accession>A0A1Y2H0Z4</accession>
<dbReference type="AlphaFoldDB" id="A0A1Y2H0Z4"/>
<dbReference type="EMBL" id="MCFF01000002">
    <property type="protein sequence ID" value="ORZ28218.1"/>
    <property type="molecule type" value="Genomic_DNA"/>
</dbReference>
<evidence type="ECO:0000313" key="2">
    <source>
        <dbReference type="Proteomes" id="UP000193648"/>
    </source>
</evidence>
<proteinExistence type="predicted"/>
<dbReference type="RefSeq" id="XP_021885903.1">
    <property type="nucleotide sequence ID" value="XM_022022605.1"/>
</dbReference>
<keyword evidence="2" id="KW-1185">Reference proteome</keyword>
<dbReference type="InParanoid" id="A0A1Y2H0Z4"/>
<protein>
    <submittedName>
        <fullName evidence="1">Uncharacterized protein</fullName>
    </submittedName>
</protein>
<dbReference type="Proteomes" id="UP000193648">
    <property type="component" value="Unassembled WGS sequence"/>
</dbReference>
<dbReference type="GeneID" id="33564449"/>
<sequence>MISESTINLDHVFTFSSSSPQKGQYGSDLTLLKRLLMLSTDTSLYIVRHPTPARHRRGFESTYSALHSLHPSLSRKVVTFAKRLMAQCGGSSATATISDSSLTIAPPVAVVHPYSMDVEGKP</sequence>